<dbReference type="EMBL" id="JMIU01000001">
    <property type="protein sequence ID" value="KDN96323.1"/>
    <property type="molecule type" value="Genomic_DNA"/>
</dbReference>
<accession>A0A066ZR97</accession>
<evidence type="ECO:0000313" key="3">
    <source>
        <dbReference type="EMBL" id="KDN96323.1"/>
    </source>
</evidence>
<dbReference type="InterPro" id="IPR022606">
    <property type="entry name" value="DUF2914"/>
</dbReference>
<feature type="compositionally biased region" description="Low complexity" evidence="1">
    <location>
        <begin position="115"/>
        <end position="128"/>
    </location>
</feature>
<dbReference type="STRING" id="28885.EI16_08595"/>
<evidence type="ECO:0000259" key="2">
    <source>
        <dbReference type="Pfam" id="PF11141"/>
    </source>
</evidence>
<organism evidence="3 4">
    <name type="scientific">Hydrogenovibrio marinus</name>
    <dbReference type="NCBI Taxonomy" id="28885"/>
    <lineage>
        <taxon>Bacteria</taxon>
        <taxon>Pseudomonadati</taxon>
        <taxon>Pseudomonadota</taxon>
        <taxon>Gammaproteobacteria</taxon>
        <taxon>Thiotrichales</taxon>
        <taxon>Piscirickettsiaceae</taxon>
        <taxon>Hydrogenovibrio</taxon>
    </lineage>
</organism>
<keyword evidence="4" id="KW-1185">Reference proteome</keyword>
<evidence type="ECO:0000256" key="1">
    <source>
        <dbReference type="SAM" id="MobiDB-lite"/>
    </source>
</evidence>
<sequence>MKLPETQNANHLYAFKKGYRLAMEGKSLTLMPSQIKLDSTMKTHFESGWHQYQEDIAEALENEKESPWRNKAIWTVMAIVAGLATASVMIHNVQQEKQASKPQKIAKKNVTATSAVAPPSQQPQAPDPGDFGLLSAAKNQTKKPSSPQEEKQSPAQKPSNEKPHISLSLLSHDERTDLELSKQEATSNPPLTGTQLIQSPIQIRSAVFTTEIANREPGKIYQNAIPKFVRKLYFFTQIQKANGEVLYHRWRYNGKVMATIPLKIKGKNFRTWSSKRLSSAWSGHWDVEVLNSQKQPIYRKTFIYSQ</sequence>
<protein>
    <recommendedName>
        <fullName evidence="2">DUF2914 domain-containing protein</fullName>
    </recommendedName>
</protein>
<feature type="compositionally biased region" description="Polar residues" evidence="1">
    <location>
        <begin position="137"/>
        <end position="158"/>
    </location>
</feature>
<reference evidence="3 4" key="1">
    <citation type="submission" date="2014-04" db="EMBL/GenBank/DDBJ databases">
        <title>Draft genome sequence of Hydrogenovibrio marinus MH-110, a model organism for aerobic H2 metabolism.</title>
        <authorList>
            <person name="Cha H.J."/>
            <person name="Jo B.H."/>
            <person name="Hwang B.H."/>
        </authorList>
    </citation>
    <scope>NUCLEOTIDE SEQUENCE [LARGE SCALE GENOMIC DNA]</scope>
    <source>
        <strain evidence="3 4">MH-110</strain>
    </source>
</reference>
<evidence type="ECO:0000313" key="4">
    <source>
        <dbReference type="Proteomes" id="UP000027341"/>
    </source>
</evidence>
<comment type="caution">
    <text evidence="3">The sequence shown here is derived from an EMBL/GenBank/DDBJ whole genome shotgun (WGS) entry which is preliminary data.</text>
</comment>
<gene>
    <name evidence="3" type="ORF">EI16_08595</name>
</gene>
<proteinExistence type="predicted"/>
<feature type="domain" description="DUF2914" evidence="2">
    <location>
        <begin position="245"/>
        <end position="302"/>
    </location>
</feature>
<dbReference type="Pfam" id="PF11141">
    <property type="entry name" value="DUF2914"/>
    <property type="match status" value="1"/>
</dbReference>
<dbReference type="AlphaFoldDB" id="A0A066ZR97"/>
<dbReference type="RefSeq" id="WP_051623106.1">
    <property type="nucleotide sequence ID" value="NZ_AP020335.1"/>
</dbReference>
<dbReference type="Proteomes" id="UP000027341">
    <property type="component" value="Unassembled WGS sequence"/>
</dbReference>
<name>A0A066ZR97_HYDMR</name>
<feature type="region of interest" description="Disordered" evidence="1">
    <location>
        <begin position="95"/>
        <end position="163"/>
    </location>
</feature>